<sequence>MNAIKLTLLGSILLAACTPRPTTVDATSSYYTPRIAAKAETNDIPKRAAKAETNVLASTPATDPVSTTANTEKLDNNQKKATKTAAEANVSPAETAKIAATSSASAITSWEISGAMAARSKSKGWNASVNWLQRGMSHYQIRLFGPLGSGTVLINKKGGLVTLHDGPKTASSSNAEELLKRQTGIRLPVNNLYYWVRGLPAPGHVQSAKRDSANHLLVLKQSGYVIDYGQYTSVGKAVLPSVIRLQGNGVFIKLVIKRWRI</sequence>
<dbReference type="InterPro" id="IPR004565">
    <property type="entry name" value="OM_lipoprot_LolB"/>
</dbReference>
<evidence type="ECO:0000256" key="6">
    <source>
        <dbReference type="ARBA" id="ARBA00022729"/>
    </source>
</evidence>
<keyword evidence="11" id="KW-0998">Cell outer membrane</keyword>
<dbReference type="CDD" id="cd16326">
    <property type="entry name" value="LolB"/>
    <property type="match status" value="1"/>
</dbReference>
<keyword evidence="14" id="KW-1185">Reference proteome</keyword>
<keyword evidence="6" id="KW-0732">Signal</keyword>
<evidence type="ECO:0000313" key="13">
    <source>
        <dbReference type="EMBL" id="ASQ44918.1"/>
    </source>
</evidence>
<keyword evidence="10" id="KW-0143">Chaperone</keyword>
<dbReference type="NCBIfam" id="TIGR00548">
    <property type="entry name" value="lolB"/>
    <property type="match status" value="1"/>
</dbReference>
<dbReference type="AlphaFoldDB" id="A0A222NZA8"/>
<dbReference type="Gene3D" id="2.50.20.10">
    <property type="entry name" value="Lipoprotein localisation LolA/LolB/LppX"/>
    <property type="match status" value="1"/>
</dbReference>
<dbReference type="Pfam" id="PF03550">
    <property type="entry name" value="LolB"/>
    <property type="match status" value="1"/>
</dbReference>
<comment type="similarity">
    <text evidence="2">Belongs to the LolB family.</text>
</comment>
<comment type="subunit">
    <text evidence="3">Monomer.</text>
</comment>
<dbReference type="GO" id="GO:0015031">
    <property type="term" value="P:protein transport"/>
    <property type="evidence" value="ECO:0007669"/>
    <property type="project" value="UniProtKB-KW"/>
</dbReference>
<keyword evidence="5" id="KW-0813">Transport</keyword>
<evidence type="ECO:0000256" key="2">
    <source>
        <dbReference type="ARBA" id="ARBA00009696"/>
    </source>
</evidence>
<dbReference type="GO" id="GO:0009279">
    <property type="term" value="C:cell outer membrane"/>
    <property type="evidence" value="ECO:0007669"/>
    <property type="project" value="UniProtKB-SubCell"/>
</dbReference>
<comment type="subcellular location">
    <subcellularLocation>
        <location evidence="1">Cell outer membrane</location>
        <topology evidence="1">Lipid-anchor</topology>
    </subcellularLocation>
</comment>
<dbReference type="SUPFAM" id="SSF89392">
    <property type="entry name" value="Prokaryotic lipoproteins and lipoprotein localization factors"/>
    <property type="match status" value="1"/>
</dbReference>
<reference evidence="14" key="1">
    <citation type="submission" date="2016-07" db="EMBL/GenBank/DDBJ databases">
        <authorList>
            <person name="Florea S."/>
            <person name="Webb J.S."/>
            <person name="Jaromczyk J."/>
            <person name="Schardl C.L."/>
        </authorList>
    </citation>
    <scope>NUCLEOTIDE SEQUENCE [LARGE SCALE GENOMIC DNA]</scope>
    <source>
        <strain evidence="14">CDC-D5610</strain>
    </source>
</reference>
<keyword evidence="12 13" id="KW-0449">Lipoprotein</keyword>
<proteinExistence type="inferred from homology"/>
<dbReference type="PROSITE" id="PS51257">
    <property type="entry name" value="PROKAR_LIPOPROTEIN"/>
    <property type="match status" value="1"/>
</dbReference>
<gene>
    <name evidence="13" type="primary">lolB</name>
    <name evidence="13" type="ORF">clem_01775</name>
</gene>
<evidence type="ECO:0000256" key="8">
    <source>
        <dbReference type="ARBA" id="ARBA00023136"/>
    </source>
</evidence>
<keyword evidence="7" id="KW-0653">Protein transport</keyword>
<dbReference type="RefSeq" id="WP_094090036.1">
    <property type="nucleotide sequence ID" value="NZ_CP016397.1"/>
</dbReference>
<accession>A0A222NZA8</accession>
<dbReference type="EMBL" id="CP016397">
    <property type="protein sequence ID" value="ASQ44918.1"/>
    <property type="molecule type" value="Genomic_DNA"/>
</dbReference>
<evidence type="ECO:0000256" key="3">
    <source>
        <dbReference type="ARBA" id="ARBA00011245"/>
    </source>
</evidence>
<evidence type="ECO:0000256" key="4">
    <source>
        <dbReference type="ARBA" id="ARBA00016202"/>
    </source>
</evidence>
<dbReference type="OrthoDB" id="9797618at2"/>
<organism evidence="13 14">
    <name type="scientific">Legionella clemsonensis</name>
    <dbReference type="NCBI Taxonomy" id="1867846"/>
    <lineage>
        <taxon>Bacteria</taxon>
        <taxon>Pseudomonadati</taxon>
        <taxon>Pseudomonadota</taxon>
        <taxon>Gammaproteobacteria</taxon>
        <taxon>Legionellales</taxon>
        <taxon>Legionellaceae</taxon>
        <taxon>Legionella</taxon>
    </lineage>
</organism>
<dbReference type="InterPro" id="IPR029046">
    <property type="entry name" value="LolA/LolB/LppX"/>
</dbReference>
<evidence type="ECO:0000256" key="10">
    <source>
        <dbReference type="ARBA" id="ARBA00023186"/>
    </source>
</evidence>
<protein>
    <recommendedName>
        <fullName evidence="4">Outer-membrane lipoprotein LolB</fullName>
    </recommendedName>
</protein>
<name>A0A222NZA8_9GAMM</name>
<dbReference type="Proteomes" id="UP000201728">
    <property type="component" value="Chromosome"/>
</dbReference>
<evidence type="ECO:0000256" key="7">
    <source>
        <dbReference type="ARBA" id="ARBA00022927"/>
    </source>
</evidence>
<keyword evidence="9" id="KW-0564">Palmitate</keyword>
<dbReference type="KEGG" id="lcd:clem_01775"/>
<evidence type="ECO:0000256" key="12">
    <source>
        <dbReference type="ARBA" id="ARBA00023288"/>
    </source>
</evidence>
<evidence type="ECO:0000256" key="9">
    <source>
        <dbReference type="ARBA" id="ARBA00023139"/>
    </source>
</evidence>
<evidence type="ECO:0000256" key="5">
    <source>
        <dbReference type="ARBA" id="ARBA00022448"/>
    </source>
</evidence>
<evidence type="ECO:0000256" key="11">
    <source>
        <dbReference type="ARBA" id="ARBA00023237"/>
    </source>
</evidence>
<evidence type="ECO:0000313" key="14">
    <source>
        <dbReference type="Proteomes" id="UP000201728"/>
    </source>
</evidence>
<evidence type="ECO:0000256" key="1">
    <source>
        <dbReference type="ARBA" id="ARBA00004459"/>
    </source>
</evidence>
<keyword evidence="8" id="KW-0472">Membrane</keyword>